<dbReference type="KEGG" id="phet:94290440"/>
<feature type="region of interest" description="Disordered" evidence="8">
    <location>
        <begin position="1"/>
        <end position="30"/>
    </location>
</feature>
<dbReference type="InterPro" id="IPR000719">
    <property type="entry name" value="Prot_kinase_dom"/>
</dbReference>
<dbReference type="GO" id="GO:0007165">
    <property type="term" value="P:signal transduction"/>
    <property type="evidence" value="ECO:0007669"/>
    <property type="project" value="TreeGrafter"/>
</dbReference>
<keyword evidence="11" id="KW-1185">Reference proteome</keyword>
<dbReference type="PANTHER" id="PTHR24057">
    <property type="entry name" value="GLYCOGEN SYNTHASE KINASE-3 ALPHA"/>
    <property type="match status" value="1"/>
</dbReference>
<dbReference type="GO" id="GO:0005634">
    <property type="term" value="C:nucleus"/>
    <property type="evidence" value="ECO:0007669"/>
    <property type="project" value="TreeGrafter"/>
</dbReference>
<dbReference type="Gene3D" id="3.30.200.20">
    <property type="entry name" value="Phosphorylase Kinase, domain 1"/>
    <property type="match status" value="1"/>
</dbReference>
<dbReference type="Gene3D" id="1.10.510.10">
    <property type="entry name" value="Transferase(Phosphotransferase) domain 1"/>
    <property type="match status" value="2"/>
</dbReference>
<feature type="compositionally biased region" description="Low complexity" evidence="8">
    <location>
        <begin position="11"/>
        <end position="27"/>
    </location>
</feature>
<sequence length="677" mass="73664">MSDKQTRPRRPLSAAHPSAHASAASRSQTTTPMYRPLRYLGRGSFGVVLLAEEVQTGNKVAIKRVHYDTRLHNREVSILNTVLVDDPRPQQPSSTVAEIDSTSRHPGAGAEARFRSAQPPLSMERTSGSVHLWAGRHHPNIVELLNFYVTYDSAVSEHPLGSDIFSAEGTSTKVKFLPSRHSTGCCYPLGGGHGATSAHAPSASVPLSAAPYLEMVMSYLPMDLNSMKKYFFRFHSMPTIMTPSSPSTPLSSLSTDSPGQPECTVGGPPASPQCSGTGWSGSGTGKSGGDACNHLPLRWVKIMLFQLARGLAFMHARHVCHRDLKPSNVLVDPDTGRVQLCDFGSAKQIIMPAEEKNVSYICSRYYRAPELLFGALHYGCAVDMWSFGCIAAELLRESGLPLFRGCTSIDQMAELFKVLGAPSKLEMYAMNPQCAEALLRTHAMHRRQGSHNHYFGLQGGGCDGVEHSEYDVDNGGEFLHDALDDGDDDDDDILPRASPSPGAASTWSAPTSTKDPRHYEAAISVTPPTVATTTYDAAPTPFEDHYDVLKVRAIPWHLLFPVDTPTEAVSLVASLLCYAPKKRLTAVEVVEHSFFDDLFSPVDAHSAAPSEGEVTTSRGEDDKVAPATLRLPNGRLMPLAMFQVTEVERGLYTDAFLARMARQAELLADAMRLEQRS</sequence>
<evidence type="ECO:0000256" key="2">
    <source>
        <dbReference type="ARBA" id="ARBA00022527"/>
    </source>
</evidence>
<dbReference type="GO" id="GO:0004674">
    <property type="term" value="F:protein serine/threonine kinase activity"/>
    <property type="evidence" value="ECO:0007669"/>
    <property type="project" value="UniProtKB-KW"/>
</dbReference>
<dbReference type="PROSITE" id="PS00108">
    <property type="entry name" value="PROTEIN_KINASE_ST"/>
    <property type="match status" value="1"/>
</dbReference>
<dbReference type="Pfam" id="PF00069">
    <property type="entry name" value="Pkinase"/>
    <property type="match status" value="1"/>
</dbReference>
<proteinExistence type="inferred from homology"/>
<name>A0A836I5C3_9TRYP</name>
<feature type="region of interest" description="Disordered" evidence="8">
    <location>
        <begin position="476"/>
        <end position="516"/>
    </location>
</feature>
<keyword evidence="6 7" id="KW-0067">ATP-binding</keyword>
<comment type="caution">
    <text evidence="10">The sequence shown here is derived from an EMBL/GenBank/DDBJ whole genome shotgun (WGS) entry which is preliminary data.</text>
</comment>
<dbReference type="InterPro" id="IPR011009">
    <property type="entry name" value="Kinase-like_dom_sf"/>
</dbReference>
<dbReference type="PANTHER" id="PTHR24057:SF0">
    <property type="entry name" value="PROTEIN KINASE SHAGGY-RELATED"/>
    <property type="match status" value="1"/>
</dbReference>
<dbReference type="SMART" id="SM00220">
    <property type="entry name" value="S_TKc"/>
    <property type="match status" value="1"/>
</dbReference>
<dbReference type="GO" id="GO:0030154">
    <property type="term" value="P:cell differentiation"/>
    <property type="evidence" value="ECO:0007669"/>
    <property type="project" value="TreeGrafter"/>
</dbReference>
<evidence type="ECO:0000256" key="3">
    <source>
        <dbReference type="ARBA" id="ARBA00022679"/>
    </source>
</evidence>
<comment type="similarity">
    <text evidence="1">Belongs to the protein kinase superfamily. CMGC Ser/Thr protein kinase family. GSK-3 subfamily.</text>
</comment>
<evidence type="ECO:0000313" key="11">
    <source>
        <dbReference type="Proteomes" id="UP000674318"/>
    </source>
</evidence>
<feature type="domain" description="Protein kinase" evidence="9">
    <location>
        <begin position="34"/>
        <end position="595"/>
    </location>
</feature>
<dbReference type="InterPro" id="IPR008271">
    <property type="entry name" value="Ser/Thr_kinase_AS"/>
</dbReference>
<dbReference type="InterPro" id="IPR050591">
    <property type="entry name" value="GSK-3"/>
</dbReference>
<dbReference type="EMBL" id="JAFJZO010000022">
    <property type="protein sequence ID" value="KAG5504931.1"/>
    <property type="molecule type" value="Genomic_DNA"/>
</dbReference>
<evidence type="ECO:0000256" key="4">
    <source>
        <dbReference type="ARBA" id="ARBA00022741"/>
    </source>
</evidence>
<dbReference type="PROSITE" id="PS50011">
    <property type="entry name" value="PROTEIN_KINASE_DOM"/>
    <property type="match status" value="1"/>
</dbReference>
<evidence type="ECO:0000259" key="9">
    <source>
        <dbReference type="PROSITE" id="PS50011"/>
    </source>
</evidence>
<evidence type="ECO:0000256" key="6">
    <source>
        <dbReference type="ARBA" id="ARBA00022840"/>
    </source>
</evidence>
<evidence type="ECO:0000313" key="10">
    <source>
        <dbReference type="EMBL" id="KAG5504931.1"/>
    </source>
</evidence>
<feature type="binding site" evidence="7">
    <location>
        <position position="63"/>
    </location>
    <ligand>
        <name>ATP</name>
        <dbReference type="ChEBI" id="CHEBI:30616"/>
    </ligand>
</feature>
<reference evidence="10 11" key="1">
    <citation type="submission" date="2021-02" db="EMBL/GenBank/DDBJ databases">
        <title>Porcisia hertigi Genome sequencing and assembly.</title>
        <authorList>
            <person name="Almutairi H."/>
            <person name="Gatherer D."/>
        </authorList>
    </citation>
    <scope>NUCLEOTIDE SEQUENCE [LARGE SCALE GENOMIC DNA]</scope>
    <source>
        <strain evidence="10 11">C119</strain>
    </source>
</reference>
<dbReference type="InterPro" id="IPR017441">
    <property type="entry name" value="Protein_kinase_ATP_BS"/>
</dbReference>
<evidence type="ECO:0000256" key="1">
    <source>
        <dbReference type="ARBA" id="ARBA00005527"/>
    </source>
</evidence>
<keyword evidence="5" id="KW-0418">Kinase</keyword>
<evidence type="ECO:0000256" key="8">
    <source>
        <dbReference type="SAM" id="MobiDB-lite"/>
    </source>
</evidence>
<keyword evidence="4 7" id="KW-0547">Nucleotide-binding</keyword>
<dbReference type="PROSITE" id="PS00107">
    <property type="entry name" value="PROTEIN_KINASE_ATP"/>
    <property type="match status" value="1"/>
</dbReference>
<dbReference type="GO" id="GO:0005524">
    <property type="term" value="F:ATP binding"/>
    <property type="evidence" value="ECO:0007669"/>
    <property type="project" value="UniProtKB-UniRule"/>
</dbReference>
<accession>A0A836I5C3</accession>
<gene>
    <name evidence="10" type="ORF">JKF63_04377</name>
</gene>
<organism evidence="10 11">
    <name type="scientific">Porcisia hertigi</name>
    <dbReference type="NCBI Taxonomy" id="2761500"/>
    <lineage>
        <taxon>Eukaryota</taxon>
        <taxon>Discoba</taxon>
        <taxon>Euglenozoa</taxon>
        <taxon>Kinetoplastea</taxon>
        <taxon>Metakinetoplastina</taxon>
        <taxon>Trypanosomatida</taxon>
        <taxon>Trypanosomatidae</taxon>
        <taxon>Leishmaniinae</taxon>
        <taxon>Porcisia</taxon>
    </lineage>
</organism>
<dbReference type="FunFam" id="1.10.510.10:FF:000624">
    <property type="entry name" value="Mitogen-activated protein kinase"/>
    <property type="match status" value="1"/>
</dbReference>
<dbReference type="AlphaFoldDB" id="A0A836I5C3"/>
<evidence type="ECO:0000256" key="5">
    <source>
        <dbReference type="ARBA" id="ARBA00022777"/>
    </source>
</evidence>
<dbReference type="RefSeq" id="XP_067757192.1">
    <property type="nucleotide sequence ID" value="XM_067900363.1"/>
</dbReference>
<dbReference type="GeneID" id="94290440"/>
<keyword evidence="3" id="KW-0808">Transferase</keyword>
<feature type="region of interest" description="Disordered" evidence="8">
    <location>
        <begin position="85"/>
        <end position="122"/>
    </location>
</feature>
<dbReference type="SUPFAM" id="SSF56112">
    <property type="entry name" value="Protein kinase-like (PK-like)"/>
    <property type="match status" value="1"/>
</dbReference>
<protein>
    <recommendedName>
        <fullName evidence="9">Protein kinase domain-containing protein</fullName>
    </recommendedName>
</protein>
<evidence type="ECO:0000256" key="7">
    <source>
        <dbReference type="PROSITE-ProRule" id="PRU10141"/>
    </source>
</evidence>
<dbReference type="GO" id="GO:0005737">
    <property type="term" value="C:cytoplasm"/>
    <property type="evidence" value="ECO:0007669"/>
    <property type="project" value="TreeGrafter"/>
</dbReference>
<feature type="region of interest" description="Disordered" evidence="8">
    <location>
        <begin position="243"/>
        <end position="282"/>
    </location>
</feature>
<dbReference type="OrthoDB" id="272141at2759"/>
<feature type="compositionally biased region" description="Low complexity" evidence="8">
    <location>
        <begin position="243"/>
        <end position="258"/>
    </location>
</feature>
<feature type="compositionally biased region" description="Polar residues" evidence="8">
    <location>
        <begin position="503"/>
        <end position="513"/>
    </location>
</feature>
<dbReference type="Proteomes" id="UP000674318">
    <property type="component" value="Unassembled WGS sequence"/>
</dbReference>
<keyword evidence="2" id="KW-0723">Serine/threonine-protein kinase</keyword>